<proteinExistence type="predicted"/>
<feature type="compositionally biased region" description="Basic residues" evidence="1">
    <location>
        <begin position="104"/>
        <end position="118"/>
    </location>
</feature>
<evidence type="ECO:0000313" key="2">
    <source>
        <dbReference type="EMBL" id="CAG7580459.1"/>
    </source>
</evidence>
<feature type="region of interest" description="Disordered" evidence="1">
    <location>
        <begin position="96"/>
        <end position="118"/>
    </location>
</feature>
<protein>
    <submittedName>
        <fullName evidence="2">Uncharacterized protein</fullName>
    </submittedName>
</protein>
<dbReference type="EMBL" id="OU342829">
    <property type="protein sequence ID" value="CAG7580459.1"/>
    <property type="molecule type" value="Genomic_DNA"/>
</dbReference>
<accession>A0A8D9C8W5</accession>
<evidence type="ECO:0000256" key="1">
    <source>
        <dbReference type="SAM" id="MobiDB-lite"/>
    </source>
</evidence>
<reference evidence="2" key="1">
    <citation type="submission" date="2021-06" db="EMBL/GenBank/DDBJ databases">
        <authorList>
            <person name="Gannon L."/>
            <person name="Redgwell R T."/>
            <person name="Michniewski S."/>
            <person name="Harrison D C."/>
            <person name="Millard A."/>
        </authorList>
    </citation>
    <scope>NUCLEOTIDE SEQUENCE</scope>
</reference>
<organism evidence="2">
    <name type="scientific">uncultured marine phage</name>
    <dbReference type="NCBI Taxonomy" id="707152"/>
    <lineage>
        <taxon>Viruses</taxon>
        <taxon>environmental samples</taxon>
    </lineage>
</organism>
<gene>
    <name evidence="2" type="ORF">SLAVMIC_00426</name>
</gene>
<name>A0A8D9C8W5_9VIRU</name>
<sequence length="118" mass="13693">MKYIMLFETFRKKDFVTYRGNKGKVVSTDGDNVEIMIFKNKGKTTTVSQDDPDLEEMKRCTGLCDKQVVEIDGERHIKCFGCDRVLTSKKKKIDKLQNKLDNKSKKKKKKKKRRGLAA</sequence>